<proteinExistence type="predicted"/>
<evidence type="ECO:0000313" key="2">
    <source>
        <dbReference type="EMBL" id="KMQ70439.1"/>
    </source>
</evidence>
<accession>A0A0J7IX92</accession>
<name>A0A0J7IX92_9FLAO</name>
<dbReference type="STRING" id="1304281.ACM44_12040"/>
<dbReference type="Proteomes" id="UP000035900">
    <property type="component" value="Unassembled WGS sequence"/>
</dbReference>
<reference evidence="2 3" key="1">
    <citation type="journal article" date="2004" name="Int. J. Syst. Evol. Microbiol.">
        <title>Kaistella koreensis gen. nov., sp. nov., a novel member of the Chryseobacterium-Bergeyella-Riemerella branch.</title>
        <authorList>
            <person name="Kim M.K."/>
            <person name="Im W.T."/>
            <person name="Shin Y.K."/>
            <person name="Lim J.H."/>
            <person name="Kim S.H."/>
            <person name="Lee B.C."/>
            <person name="Park M.Y."/>
            <person name="Lee K.Y."/>
            <person name="Lee S.T."/>
        </authorList>
    </citation>
    <scope>NUCLEOTIDE SEQUENCE [LARGE SCALE GENOMIC DNA]</scope>
    <source>
        <strain evidence="2 3">CCUG 49689</strain>
    </source>
</reference>
<evidence type="ECO:0000256" key="1">
    <source>
        <dbReference type="SAM" id="MobiDB-lite"/>
    </source>
</evidence>
<protein>
    <submittedName>
        <fullName evidence="2">Uncharacterized protein</fullName>
    </submittedName>
</protein>
<keyword evidence="3" id="KW-1185">Reference proteome</keyword>
<dbReference type="EMBL" id="LFNG01000018">
    <property type="protein sequence ID" value="KMQ70439.1"/>
    <property type="molecule type" value="Genomic_DNA"/>
</dbReference>
<sequence>MRKKLEEMPLYRKAEEIRQTVRTICDLIPEENNYLQETKMHMLENTLVMQAKIAGAYSVNLWDLKMENAAIIRKCARELLVSYHSLTAFGFDEADYYLIVRKQLEEFRLLFREWVASFDPKKFIVDEWGLFNPPGIPQDYVQSDAELDFLDEDDDGLDFGFDPGDFEGYDSSDDNFEDEGGD</sequence>
<dbReference type="RefSeq" id="WP_183325440.1">
    <property type="nucleotide sequence ID" value="NZ_LFNG01000018.1"/>
</dbReference>
<evidence type="ECO:0000313" key="3">
    <source>
        <dbReference type="Proteomes" id="UP000035900"/>
    </source>
</evidence>
<dbReference type="AlphaFoldDB" id="A0A0J7IX92"/>
<organism evidence="2 3">
    <name type="scientific">Chryseobacterium koreense CCUG 49689</name>
    <dbReference type="NCBI Taxonomy" id="1304281"/>
    <lineage>
        <taxon>Bacteria</taxon>
        <taxon>Pseudomonadati</taxon>
        <taxon>Bacteroidota</taxon>
        <taxon>Flavobacteriia</taxon>
        <taxon>Flavobacteriales</taxon>
        <taxon>Weeksellaceae</taxon>
        <taxon>Chryseobacterium group</taxon>
        <taxon>Chryseobacterium</taxon>
    </lineage>
</organism>
<comment type="caution">
    <text evidence="2">The sequence shown here is derived from an EMBL/GenBank/DDBJ whole genome shotgun (WGS) entry which is preliminary data.</text>
</comment>
<feature type="compositionally biased region" description="Acidic residues" evidence="1">
    <location>
        <begin position="164"/>
        <end position="182"/>
    </location>
</feature>
<dbReference type="PATRIC" id="fig|1304281.5.peg.2590"/>
<gene>
    <name evidence="2" type="ORF">ACM44_12040</name>
</gene>
<feature type="region of interest" description="Disordered" evidence="1">
    <location>
        <begin position="152"/>
        <end position="182"/>
    </location>
</feature>